<feature type="domain" description="Insertion element IS402-like" evidence="1">
    <location>
        <begin position="7"/>
        <end position="78"/>
    </location>
</feature>
<dbReference type="EMBL" id="CP001472">
    <property type="protein sequence ID" value="ACO32890.1"/>
    <property type="molecule type" value="Genomic_DNA"/>
</dbReference>
<dbReference type="AlphaFoldDB" id="C1F1I5"/>
<keyword evidence="5" id="KW-1185">Reference proteome</keyword>
<dbReference type="KEGG" id="aca:ACP_0585"/>
<accession>C1F1I5</accession>
<organism evidence="3 5">
    <name type="scientific">Acidobacterium capsulatum (strain ATCC 51196 / DSM 11244 / BCRC 80197 / JCM 7670 / NBRC 15755 / NCIMB 13165 / 161)</name>
    <dbReference type="NCBI Taxonomy" id="240015"/>
    <lineage>
        <taxon>Bacteria</taxon>
        <taxon>Pseudomonadati</taxon>
        <taxon>Acidobacteriota</taxon>
        <taxon>Terriglobia</taxon>
        <taxon>Terriglobales</taxon>
        <taxon>Acidobacteriaceae</taxon>
        <taxon>Acidobacterium</taxon>
    </lineage>
</organism>
<gene>
    <name evidence="3" type="ordered locus">ACP_0585</name>
    <name evidence="4" type="ordered locus">ACP_0661</name>
    <name evidence="2" type="ordered locus">ACP_1314</name>
</gene>
<dbReference type="STRING" id="240015.ACP_0585"/>
<dbReference type="InterPro" id="IPR025161">
    <property type="entry name" value="IS402-like_dom"/>
</dbReference>
<dbReference type="EMBL" id="CP001472">
    <property type="protein sequence ID" value="ACO33461.1"/>
    <property type="molecule type" value="Genomic_DNA"/>
</dbReference>
<protein>
    <submittedName>
        <fullName evidence="3">ISAca3, transposase orfA</fullName>
    </submittedName>
</protein>
<evidence type="ECO:0000313" key="5">
    <source>
        <dbReference type="Proteomes" id="UP000002207"/>
    </source>
</evidence>
<evidence type="ECO:0000313" key="4">
    <source>
        <dbReference type="EMBL" id="ACO33461.1"/>
    </source>
</evidence>
<sequence length="168" mass="18878">MAGRWELTEEQWLLVEPVLRPASAGVRRGRPWHDTRAVLNGVLWVLGTGAQWRELPEKYPPYQTCHRRFQQWIRDGKLVEALRLLARLLHEQGKLNLEEAFVDATFASAKKGASPSARPAAGRARRSSLSPLITVFHSPLLWKALRRQSAISSKMPLPPASSTNFPPG</sequence>
<proteinExistence type="predicted"/>
<dbReference type="KEGG" id="aca:ACP_0661"/>
<dbReference type="PANTHER" id="PTHR46637">
    <property type="entry name" value="TIS1421-TRANSPOSASE PROTEIN A"/>
    <property type="match status" value="1"/>
</dbReference>
<dbReference type="PANTHER" id="PTHR46637:SF1">
    <property type="entry name" value="BLL5188 PROTEIN"/>
    <property type="match status" value="1"/>
</dbReference>
<dbReference type="KEGG" id="aca:ACP_1314"/>
<dbReference type="Proteomes" id="UP000002207">
    <property type="component" value="Chromosome"/>
</dbReference>
<name>C1F1I5_ACIC5</name>
<evidence type="ECO:0000313" key="2">
    <source>
        <dbReference type="EMBL" id="ACO32849.1"/>
    </source>
</evidence>
<evidence type="ECO:0000313" key="3">
    <source>
        <dbReference type="EMBL" id="ACO32890.1"/>
    </source>
</evidence>
<dbReference type="InParanoid" id="C1F1I5"/>
<dbReference type="EMBL" id="CP001472">
    <property type="protein sequence ID" value="ACO32849.1"/>
    <property type="molecule type" value="Genomic_DNA"/>
</dbReference>
<dbReference type="HOGENOM" id="CLU_055261_2_2_0"/>
<evidence type="ECO:0000259" key="1">
    <source>
        <dbReference type="Pfam" id="PF13340"/>
    </source>
</evidence>
<reference evidence="3 5" key="1">
    <citation type="journal article" date="2009" name="Appl. Environ. Microbiol.">
        <title>Three genomes from the phylum Acidobacteria provide insight into the lifestyles of these microorganisms in soils.</title>
        <authorList>
            <person name="Ward N.L."/>
            <person name="Challacombe J.F."/>
            <person name="Janssen P.H."/>
            <person name="Henrissat B."/>
            <person name="Coutinho P.M."/>
            <person name="Wu M."/>
            <person name="Xie G."/>
            <person name="Haft D.H."/>
            <person name="Sait M."/>
            <person name="Badger J."/>
            <person name="Barabote R.D."/>
            <person name="Bradley B."/>
            <person name="Brettin T.S."/>
            <person name="Brinkac L.M."/>
            <person name="Bruce D."/>
            <person name="Creasy T."/>
            <person name="Daugherty S.C."/>
            <person name="Davidsen T.M."/>
            <person name="DeBoy R.T."/>
            <person name="Detter J.C."/>
            <person name="Dodson R.J."/>
            <person name="Durkin A.S."/>
            <person name="Ganapathy A."/>
            <person name="Gwinn-Giglio M."/>
            <person name="Han C.S."/>
            <person name="Khouri H."/>
            <person name="Kiss H."/>
            <person name="Kothari S.P."/>
            <person name="Madupu R."/>
            <person name="Nelson K.E."/>
            <person name="Nelson W.C."/>
            <person name="Paulsen I."/>
            <person name="Penn K."/>
            <person name="Ren Q."/>
            <person name="Rosovitz M.J."/>
            <person name="Selengut J.D."/>
            <person name="Shrivastava S."/>
            <person name="Sullivan S.A."/>
            <person name="Tapia R."/>
            <person name="Thompson L.S."/>
            <person name="Watkins K.L."/>
            <person name="Yang Q."/>
            <person name="Yu C."/>
            <person name="Zafar N."/>
            <person name="Zhou L."/>
            <person name="Kuske C.R."/>
        </authorList>
    </citation>
    <scope>NUCLEOTIDE SEQUENCE [LARGE SCALE GENOMIC DNA]</scope>
    <source>
        <strain evidence="3">ATCC 51196</strain>
        <strain evidence="5">ATCC 51196 / DSM 11244 / BCRC 80197 / JCM 7670 / NBRC 15755 / NCIMB 13165 / 161</strain>
    </source>
</reference>
<dbReference type="eggNOG" id="COG3293">
    <property type="taxonomic scope" value="Bacteria"/>
</dbReference>
<dbReference type="InterPro" id="IPR052909">
    <property type="entry name" value="Transposase_6_like"/>
</dbReference>
<dbReference type="Pfam" id="PF13340">
    <property type="entry name" value="DUF4096"/>
    <property type="match status" value="1"/>
</dbReference>